<evidence type="ECO:0000313" key="4">
    <source>
        <dbReference type="Proteomes" id="UP000191285"/>
    </source>
</evidence>
<feature type="region of interest" description="Disordered" evidence="1">
    <location>
        <begin position="171"/>
        <end position="229"/>
    </location>
</feature>
<keyword evidence="2" id="KW-0812">Transmembrane</keyword>
<reference evidence="4" key="1">
    <citation type="journal article" date="2017" name="Nat. Microbiol.">
        <title>Global analysis of biosynthetic gene clusters reveals vast potential of secondary metabolite production in Penicillium species.</title>
        <authorList>
            <person name="Nielsen J.C."/>
            <person name="Grijseels S."/>
            <person name="Prigent S."/>
            <person name="Ji B."/>
            <person name="Dainat J."/>
            <person name="Nielsen K.F."/>
            <person name="Frisvad J.C."/>
            <person name="Workman M."/>
            <person name="Nielsen J."/>
        </authorList>
    </citation>
    <scope>NUCLEOTIDE SEQUENCE [LARGE SCALE GENOMIC DNA]</scope>
    <source>
        <strain evidence="4">IBT 24891</strain>
    </source>
</reference>
<comment type="caution">
    <text evidence="3">The sequence shown here is derived from an EMBL/GenBank/DDBJ whole genome shotgun (WGS) entry which is preliminary data.</text>
</comment>
<keyword evidence="2" id="KW-0472">Membrane</keyword>
<keyword evidence="2" id="KW-1133">Transmembrane helix</keyword>
<evidence type="ECO:0008006" key="5">
    <source>
        <dbReference type="Google" id="ProtNLM"/>
    </source>
</evidence>
<dbReference type="AlphaFoldDB" id="A0A1V6TPK7"/>
<keyword evidence="4" id="KW-1185">Reference proteome</keyword>
<accession>A0A1V6TPK7</accession>
<feature type="transmembrane region" description="Helical" evidence="2">
    <location>
        <begin position="139"/>
        <end position="161"/>
    </location>
</feature>
<feature type="transmembrane region" description="Helical" evidence="2">
    <location>
        <begin position="20"/>
        <end position="38"/>
    </location>
</feature>
<protein>
    <recommendedName>
        <fullName evidence="5">MARVEL domain-containing protein</fullName>
    </recommendedName>
</protein>
<name>A0A1V6TPK7_9EURO</name>
<organism evidence="3 4">
    <name type="scientific">Penicillium steckii</name>
    <dbReference type="NCBI Taxonomy" id="303698"/>
    <lineage>
        <taxon>Eukaryota</taxon>
        <taxon>Fungi</taxon>
        <taxon>Dikarya</taxon>
        <taxon>Ascomycota</taxon>
        <taxon>Pezizomycotina</taxon>
        <taxon>Eurotiomycetes</taxon>
        <taxon>Eurotiomycetidae</taxon>
        <taxon>Eurotiales</taxon>
        <taxon>Aspergillaceae</taxon>
        <taxon>Penicillium</taxon>
    </lineage>
</organism>
<sequence>MGIGGVILRFCSLAIRVLQFLASAVILGIFSYYLAILARHDQTIATWLKAVEGLSGAATLYGLLGIIFVCCLGGISFFAFLGVVLDVCFTGAMIAIAILTRRGVDKCTGTVNTPLGDGNASDDSPAELSYGMACKLEKVTFAVSIIGIFLFLISILFQVLLARHHKREKRFGPSPANGYTSGSRRRWWRRNKSPADSATDALPGHPTPGEVEMDGETRNEKNWFGSWGRKNNNTAAAPVANGSGAVQNGGYGYGNSAYTGNI</sequence>
<evidence type="ECO:0000256" key="2">
    <source>
        <dbReference type="SAM" id="Phobius"/>
    </source>
</evidence>
<proteinExistence type="predicted"/>
<dbReference type="STRING" id="303698.A0A1V6TPK7"/>
<evidence type="ECO:0000313" key="3">
    <source>
        <dbReference type="EMBL" id="OQE27759.1"/>
    </source>
</evidence>
<feature type="compositionally biased region" description="Basic residues" evidence="1">
    <location>
        <begin position="183"/>
        <end position="192"/>
    </location>
</feature>
<gene>
    <name evidence="3" type="ORF">PENSTE_c004G04655</name>
</gene>
<dbReference type="EMBL" id="MLKD01000004">
    <property type="protein sequence ID" value="OQE27759.1"/>
    <property type="molecule type" value="Genomic_DNA"/>
</dbReference>
<dbReference type="OrthoDB" id="5342507at2759"/>
<feature type="transmembrane region" description="Helical" evidence="2">
    <location>
        <begin position="59"/>
        <end position="85"/>
    </location>
</feature>
<dbReference type="Proteomes" id="UP000191285">
    <property type="component" value="Unassembled WGS sequence"/>
</dbReference>
<evidence type="ECO:0000256" key="1">
    <source>
        <dbReference type="SAM" id="MobiDB-lite"/>
    </source>
</evidence>